<feature type="signal peptide" evidence="6">
    <location>
        <begin position="1"/>
        <end position="31"/>
    </location>
</feature>
<dbReference type="InterPro" id="IPR017868">
    <property type="entry name" value="Filamin/ABP280_repeat-like"/>
</dbReference>
<dbReference type="SMART" id="SM00060">
    <property type="entry name" value="FN3"/>
    <property type="match status" value="5"/>
</dbReference>
<dbReference type="InterPro" id="IPR003961">
    <property type="entry name" value="FN3_dom"/>
</dbReference>
<feature type="domain" description="Fibronectin type-III" evidence="7">
    <location>
        <begin position="496"/>
        <end position="580"/>
    </location>
</feature>
<dbReference type="RefSeq" id="WP_223094735.1">
    <property type="nucleotide sequence ID" value="NZ_CP061913.1"/>
</dbReference>
<dbReference type="Gene3D" id="2.160.20.10">
    <property type="entry name" value="Single-stranded right-handed beta-helix, Pectin lyase-like"/>
    <property type="match status" value="1"/>
</dbReference>
<keyword evidence="1" id="KW-0677">Repeat</keyword>
<dbReference type="InterPro" id="IPR012334">
    <property type="entry name" value="Pectin_lyas_fold"/>
</dbReference>
<dbReference type="PRINTS" id="PR00014">
    <property type="entry name" value="FNTYPEIII"/>
</dbReference>
<keyword evidence="5" id="KW-0472">Membrane</keyword>
<keyword evidence="5" id="KW-0812">Transmembrane</keyword>
<dbReference type="PANTHER" id="PTHR46708">
    <property type="entry name" value="TENASCIN"/>
    <property type="match status" value="1"/>
</dbReference>
<evidence type="ECO:0000259" key="7">
    <source>
        <dbReference type="PROSITE" id="PS50853"/>
    </source>
</evidence>
<feature type="domain" description="Fibronectin type-III" evidence="7">
    <location>
        <begin position="759"/>
        <end position="848"/>
    </location>
</feature>
<keyword evidence="3" id="KW-0624">Polysaccharide degradation</keyword>
<feature type="domain" description="Fibronectin type-III" evidence="7">
    <location>
        <begin position="584"/>
        <end position="673"/>
    </location>
</feature>
<dbReference type="SMART" id="SM00710">
    <property type="entry name" value="PbH1"/>
    <property type="match status" value="6"/>
</dbReference>
<feature type="domain" description="Fibronectin type-III" evidence="7">
    <location>
        <begin position="674"/>
        <end position="756"/>
    </location>
</feature>
<dbReference type="PANTHER" id="PTHR46708:SF2">
    <property type="entry name" value="FIBRONECTIN TYPE-III DOMAIN-CONTAINING PROTEIN"/>
    <property type="match status" value="1"/>
</dbReference>
<dbReference type="EMBL" id="JBHMCA010000067">
    <property type="protein sequence ID" value="MFB9449626.1"/>
    <property type="molecule type" value="Genomic_DNA"/>
</dbReference>
<evidence type="ECO:0000256" key="5">
    <source>
        <dbReference type="SAM" id="Phobius"/>
    </source>
</evidence>
<evidence type="ECO:0000256" key="6">
    <source>
        <dbReference type="SAM" id="SignalP"/>
    </source>
</evidence>
<gene>
    <name evidence="8" type="ORF">ACFFTR_41660</name>
</gene>
<dbReference type="InterPro" id="IPR011050">
    <property type="entry name" value="Pectin_lyase_fold/virulence"/>
</dbReference>
<dbReference type="SUPFAM" id="SSF49373">
    <property type="entry name" value="Invasin/intimin cell-adhesion fragments"/>
    <property type="match status" value="1"/>
</dbReference>
<feature type="domain" description="Fibronectin type-III" evidence="7">
    <location>
        <begin position="849"/>
        <end position="941"/>
    </location>
</feature>
<comment type="caution">
    <text evidence="8">The sequence shown here is derived from an EMBL/GenBank/DDBJ whole genome shotgun (WGS) entry which is preliminary data.</text>
</comment>
<sequence>MTRRVQQLGRAGAAVLLAAVAGAAVASPAHAATHAVTTTADGDDLGACANPAVTTGTGADGQLSLREALCRARNAGTGTVTVPAGTYPLTLGALVVTGGAGAVKVTVTGAGAAATIVDGGAADRVFELDPTETGDVDVTLSGLTIRNGRPTDGVGGGGILAGAPGAATPDSLTLSDCRISGNVNDSSAGRTNAPGGGVAMAGGSLAISGCTFSGNSAGSSAGGGVYFSAQHATDTLTVDGSVFRANTMANTSASGPGAAPNGGAALALRADVAGGPMTVTDTTFDANTATGTGSGADARGGAVYVQSGAPSFTRTVFTANSATGSGGAQALGGAMYVAGGASVTYSRITGNTPGLYHSGGALTATRNWWGCNAGPGGSGCDAAVNAAGTLTATPRLQLGVAVAPSSILDGATSTATAGFRTDSAAADVPAGQLGAVAGTPVTWTATGGTLSAQQAAIQSGTGTATATYTGTVDGAGSVQATVDGEAQSGAVTVRTPPGAPTAVTAAVDGAGSVAVSWTPPAGGADSYRVYWSGTTVDCPASPCTVTGLSPGSQYVFTVAAIAGGLEGAQSAASAAVTALDVPAAAGTPSATVAGDRALTVTWSAPAPSVTGYGVEVSVDGGPYTPATCSASGCTLTGLTAGSAYRFRVTAANAAGQGPVSAASAPVVAVAAPDRPTAVAAAVTGPGAVAVSWTPPAGTVDSYRLSGGGSTVDCAGSPCAVAGLTPGSQYTFTVSAVRSGLEGAPSAPSAPVTALAVAAAPTDLSAAPADQGAVVTWAPPASTAGITGYTATLQPGGAACTASGATATTCTVGGLTNGVQYTVSAVAHSPAGDSAPGGAATVTPGVAPGAPASVTATAGVASITVSWAAGAPGSGIAGYVVTATPGPATCETTGAADTSCVLGAEGGRSYTVTVVAKGVHGGDSPASRPSAAVQPTTPTPPATVPATNLTLVTDQGPISTIQLGKRLTISGTGFAPYSTVTITVYSAPAVLTTVTADANGAFSVPVTVPADLPVGEHSFVALGTDPDGAVHALKLALTVAAAAPAAPAPTTLPVTGLALAQMVLAGLALVLAGAAARSVRQ</sequence>
<dbReference type="PROSITE" id="PS50194">
    <property type="entry name" value="FILAMIN_REPEAT"/>
    <property type="match status" value="1"/>
</dbReference>
<evidence type="ECO:0000313" key="9">
    <source>
        <dbReference type="Proteomes" id="UP001589608"/>
    </source>
</evidence>
<evidence type="ECO:0000256" key="2">
    <source>
        <dbReference type="ARBA" id="ARBA00023295"/>
    </source>
</evidence>
<proteinExistence type="predicted"/>
<keyword evidence="6" id="KW-0732">Signal</keyword>
<feature type="transmembrane region" description="Helical" evidence="5">
    <location>
        <begin position="1056"/>
        <end position="1075"/>
    </location>
</feature>
<evidence type="ECO:0000256" key="4">
    <source>
        <dbReference type="SAM" id="MobiDB-lite"/>
    </source>
</evidence>
<protein>
    <submittedName>
        <fullName evidence="8">Fibronectin type III domain-containing protein</fullName>
    </submittedName>
</protein>
<keyword evidence="3" id="KW-0119">Carbohydrate metabolism</keyword>
<dbReference type="SUPFAM" id="SSF51126">
    <property type="entry name" value="Pectin lyase-like"/>
    <property type="match status" value="1"/>
</dbReference>
<keyword evidence="2" id="KW-0378">Hydrolase</keyword>
<dbReference type="Gene3D" id="2.60.40.10">
    <property type="entry name" value="Immunoglobulins"/>
    <property type="match status" value="7"/>
</dbReference>
<evidence type="ECO:0000256" key="1">
    <source>
        <dbReference type="ARBA" id="ARBA00022737"/>
    </source>
</evidence>
<reference evidence="8 9" key="1">
    <citation type="submission" date="2024-09" db="EMBL/GenBank/DDBJ databases">
        <authorList>
            <person name="Sun Q."/>
            <person name="Mori K."/>
        </authorList>
    </citation>
    <scope>NUCLEOTIDE SEQUENCE [LARGE SCALE GENOMIC DNA]</scope>
    <source>
        <strain evidence="8 9">JCM 3307</strain>
    </source>
</reference>
<keyword evidence="5" id="KW-1133">Transmembrane helix</keyword>
<feature type="chain" id="PRO_5047184041" evidence="6">
    <location>
        <begin position="32"/>
        <end position="1080"/>
    </location>
</feature>
<keyword evidence="9" id="KW-1185">Reference proteome</keyword>
<name>A0ABV5ML80_9ACTN</name>
<organism evidence="8 9">
    <name type="scientific">Dactylosporangium vinaceum</name>
    <dbReference type="NCBI Taxonomy" id="53362"/>
    <lineage>
        <taxon>Bacteria</taxon>
        <taxon>Bacillati</taxon>
        <taxon>Actinomycetota</taxon>
        <taxon>Actinomycetes</taxon>
        <taxon>Micromonosporales</taxon>
        <taxon>Micromonosporaceae</taxon>
        <taxon>Dactylosporangium</taxon>
    </lineage>
</organism>
<dbReference type="InterPro" id="IPR006626">
    <property type="entry name" value="PbH1"/>
</dbReference>
<dbReference type="InterPro" id="IPR008964">
    <property type="entry name" value="Invasin/intimin_cell_adhesion"/>
</dbReference>
<accession>A0ABV5ML80</accession>
<dbReference type="InterPro" id="IPR050991">
    <property type="entry name" value="ECM_Regulatory_Proteins"/>
</dbReference>
<dbReference type="CDD" id="cd00063">
    <property type="entry name" value="FN3"/>
    <property type="match status" value="4"/>
</dbReference>
<dbReference type="InterPro" id="IPR013783">
    <property type="entry name" value="Ig-like_fold"/>
</dbReference>
<evidence type="ECO:0000313" key="8">
    <source>
        <dbReference type="EMBL" id="MFB9449626.1"/>
    </source>
</evidence>
<evidence type="ECO:0000256" key="3">
    <source>
        <dbReference type="ARBA" id="ARBA00023326"/>
    </source>
</evidence>
<dbReference type="SUPFAM" id="SSF49265">
    <property type="entry name" value="Fibronectin type III"/>
    <property type="match status" value="3"/>
</dbReference>
<dbReference type="Proteomes" id="UP001589608">
    <property type="component" value="Unassembled WGS sequence"/>
</dbReference>
<feature type="region of interest" description="Disordered" evidence="4">
    <location>
        <begin position="920"/>
        <end position="944"/>
    </location>
</feature>
<keyword evidence="2" id="KW-0326">Glycosidase</keyword>
<dbReference type="PROSITE" id="PS50853">
    <property type="entry name" value="FN3"/>
    <property type="match status" value="5"/>
</dbReference>
<dbReference type="InterPro" id="IPR036116">
    <property type="entry name" value="FN3_sf"/>
</dbReference>
<dbReference type="Pfam" id="PF00041">
    <property type="entry name" value="fn3"/>
    <property type="match status" value="4"/>
</dbReference>